<proteinExistence type="inferred from homology"/>
<dbReference type="EMBL" id="FOQH01000006">
    <property type="protein sequence ID" value="SFI40647.1"/>
    <property type="molecule type" value="Genomic_DNA"/>
</dbReference>
<gene>
    <name evidence="9" type="ORF">SAMN05216258_106236</name>
</gene>
<dbReference type="Pfam" id="PF08340">
    <property type="entry name" value="YicC-like_C"/>
    <property type="match status" value="1"/>
</dbReference>
<evidence type="ECO:0000256" key="5">
    <source>
        <dbReference type="ARBA" id="ARBA00035648"/>
    </source>
</evidence>
<dbReference type="GO" id="GO:0016787">
    <property type="term" value="F:hydrolase activity"/>
    <property type="evidence" value="ECO:0007669"/>
    <property type="project" value="UniProtKB-KW"/>
</dbReference>
<evidence type="ECO:0000256" key="4">
    <source>
        <dbReference type="ARBA" id="ARBA00022801"/>
    </source>
</evidence>
<feature type="domain" description="Endoribonuclease YicC-like C-terminal" evidence="8">
    <location>
        <begin position="241"/>
        <end position="350"/>
    </location>
</feature>
<keyword evidence="2" id="KW-0540">Nuclease</keyword>
<evidence type="ECO:0000313" key="10">
    <source>
        <dbReference type="Proteomes" id="UP000199377"/>
    </source>
</evidence>
<feature type="compositionally biased region" description="Low complexity" evidence="6">
    <location>
        <begin position="21"/>
        <end position="34"/>
    </location>
</feature>
<evidence type="ECO:0000256" key="1">
    <source>
        <dbReference type="ARBA" id="ARBA00001968"/>
    </source>
</evidence>
<dbReference type="PANTHER" id="PTHR30636">
    <property type="entry name" value="UPF0701 PROTEIN YICC"/>
    <property type="match status" value="1"/>
</dbReference>
<accession>A0A1I3HYJ1</accession>
<evidence type="ECO:0000313" key="9">
    <source>
        <dbReference type="EMBL" id="SFI40647.1"/>
    </source>
</evidence>
<dbReference type="InterPro" id="IPR013527">
    <property type="entry name" value="YicC-like_N"/>
</dbReference>
<evidence type="ECO:0000256" key="3">
    <source>
        <dbReference type="ARBA" id="ARBA00022759"/>
    </source>
</evidence>
<feature type="compositionally biased region" description="Low complexity" evidence="6">
    <location>
        <begin position="1"/>
        <end position="13"/>
    </location>
</feature>
<comment type="cofactor">
    <cofactor evidence="1">
        <name>a divalent metal cation</name>
        <dbReference type="ChEBI" id="CHEBI:60240"/>
    </cofactor>
</comment>
<dbReference type="STRING" id="1114924.SAMN05216258_106236"/>
<organism evidence="9 10">
    <name type="scientific">Albimonas pacifica</name>
    <dbReference type="NCBI Taxonomy" id="1114924"/>
    <lineage>
        <taxon>Bacteria</taxon>
        <taxon>Pseudomonadati</taxon>
        <taxon>Pseudomonadota</taxon>
        <taxon>Alphaproteobacteria</taxon>
        <taxon>Rhodobacterales</taxon>
        <taxon>Paracoccaceae</taxon>
        <taxon>Albimonas</taxon>
    </lineage>
</organism>
<keyword evidence="10" id="KW-1185">Reference proteome</keyword>
<protein>
    <submittedName>
        <fullName evidence="9">TIGR00255 family protein</fullName>
    </submittedName>
</protein>
<comment type="similarity">
    <text evidence="5">Belongs to the YicC/YloC family.</text>
</comment>
<name>A0A1I3HYJ1_9RHOB</name>
<dbReference type="InterPro" id="IPR005229">
    <property type="entry name" value="YicC/YloC-like"/>
</dbReference>
<dbReference type="GO" id="GO:0004521">
    <property type="term" value="F:RNA endonuclease activity"/>
    <property type="evidence" value="ECO:0007669"/>
    <property type="project" value="InterPro"/>
</dbReference>
<feature type="region of interest" description="Disordered" evidence="6">
    <location>
        <begin position="1"/>
        <end position="38"/>
    </location>
</feature>
<dbReference type="PANTHER" id="PTHR30636:SF3">
    <property type="entry name" value="UPF0701 PROTEIN YICC"/>
    <property type="match status" value="1"/>
</dbReference>
<dbReference type="NCBIfam" id="TIGR00255">
    <property type="entry name" value="YicC/YloC family endoribonuclease"/>
    <property type="match status" value="1"/>
</dbReference>
<dbReference type="Proteomes" id="UP000199377">
    <property type="component" value="Unassembled WGS sequence"/>
</dbReference>
<evidence type="ECO:0000256" key="2">
    <source>
        <dbReference type="ARBA" id="ARBA00022722"/>
    </source>
</evidence>
<reference evidence="9 10" key="1">
    <citation type="submission" date="2016-10" db="EMBL/GenBank/DDBJ databases">
        <authorList>
            <person name="de Groot N.N."/>
        </authorList>
    </citation>
    <scope>NUCLEOTIDE SEQUENCE [LARGE SCALE GENOMIC DNA]</scope>
    <source>
        <strain evidence="9 10">CGMCC 1.11030</strain>
    </source>
</reference>
<evidence type="ECO:0000259" key="8">
    <source>
        <dbReference type="Pfam" id="PF08340"/>
    </source>
</evidence>
<feature type="domain" description="Endoribonuclease YicC-like N-terminal" evidence="7">
    <location>
        <begin position="50"/>
        <end position="211"/>
    </location>
</feature>
<dbReference type="InterPro" id="IPR013551">
    <property type="entry name" value="YicC-like_C"/>
</dbReference>
<evidence type="ECO:0000259" key="7">
    <source>
        <dbReference type="Pfam" id="PF03755"/>
    </source>
</evidence>
<dbReference type="AlphaFoldDB" id="A0A1I3HYJ1"/>
<keyword evidence="4" id="KW-0378">Hydrolase</keyword>
<sequence>MRRAARGGAVAGAARGGSGRGSVARPAARGYGPRARPRRAGRVQFQGIAMQSMTGFAAAEGGDAQLAWRWELRSVNGRGLDLRWRGPEGRDAIERAFREAVKARLARGSVSASLRLSRRPGAVPAQVNEAALAAALDAAARVSAAAREAGFAVSPLSVEALMARPGVIEATEIEEEDPARRVAQDAAILADGELALEALIASRDEEGARLHAILSAQVDRIAALTGQAEDAARLRAAEAGPALSRKVEALIAAGAPAEVGSERLAQELALLAVKGDVREELDRLRAHVAAARDLLDAQGPSGRRLEFLVQEFNREANTLCSKADFTALTAAGLELKTVIDQMREQAQNIE</sequence>
<dbReference type="Pfam" id="PF03755">
    <property type="entry name" value="YicC-like_N"/>
    <property type="match status" value="1"/>
</dbReference>
<evidence type="ECO:0000256" key="6">
    <source>
        <dbReference type="SAM" id="MobiDB-lite"/>
    </source>
</evidence>
<keyword evidence="3" id="KW-0255">Endonuclease</keyword>